<evidence type="ECO:0000313" key="3">
    <source>
        <dbReference type="Proteomes" id="UP001597227"/>
    </source>
</evidence>
<keyword evidence="3" id="KW-1185">Reference proteome</keyword>
<keyword evidence="1" id="KW-1133">Transmembrane helix</keyword>
<reference evidence="3" key="1">
    <citation type="journal article" date="2019" name="Int. J. Syst. Evol. Microbiol.">
        <title>The Global Catalogue of Microorganisms (GCM) 10K type strain sequencing project: providing services to taxonomists for standard genome sequencing and annotation.</title>
        <authorList>
            <consortium name="The Broad Institute Genomics Platform"/>
            <consortium name="The Broad Institute Genome Sequencing Center for Infectious Disease"/>
            <person name="Wu L."/>
            <person name="Ma J."/>
        </authorList>
    </citation>
    <scope>NUCLEOTIDE SEQUENCE [LARGE SCALE GENOMIC DNA]</scope>
    <source>
        <strain evidence="3">CCUG 15531</strain>
    </source>
</reference>
<evidence type="ECO:0000313" key="2">
    <source>
        <dbReference type="EMBL" id="MFD1778556.1"/>
    </source>
</evidence>
<organism evidence="2 3">
    <name type="scientific">Fredinandcohnia salidurans</name>
    <dbReference type="NCBI Taxonomy" id="2595041"/>
    <lineage>
        <taxon>Bacteria</taxon>
        <taxon>Bacillati</taxon>
        <taxon>Bacillota</taxon>
        <taxon>Bacilli</taxon>
        <taxon>Bacillales</taxon>
        <taxon>Bacillaceae</taxon>
        <taxon>Fredinandcohnia</taxon>
    </lineage>
</organism>
<protein>
    <submittedName>
        <fullName evidence="2">Uncharacterized protein</fullName>
    </submittedName>
</protein>
<comment type="caution">
    <text evidence="2">The sequence shown here is derived from an EMBL/GenBank/DDBJ whole genome shotgun (WGS) entry which is preliminary data.</text>
</comment>
<accession>A0ABW4MM52</accession>
<feature type="transmembrane region" description="Helical" evidence="1">
    <location>
        <begin position="52"/>
        <end position="71"/>
    </location>
</feature>
<name>A0ABW4MM52_9BACI</name>
<feature type="transmembrane region" description="Helical" evidence="1">
    <location>
        <begin position="91"/>
        <end position="111"/>
    </location>
</feature>
<sequence length="208" mass="24354">MKINFKQMFWGFVFILLEIHLIYIDILPEPIGYYLIFASLVGVPSESRTGNLLKKFLIVLILISIPTVFVQQNVTGNELGSFVGIPIWDTYTFFLEILKLVIVFLVFRLIMKVVYDLGDEFLVSRSAQTFKIYMTVMLFITLFNTFAMNLSRDIITGYLFFTIPLGLIMEIMFLVLLWKLHKRTWTPKRDYYMDMDIVARPKSDKNKG</sequence>
<evidence type="ECO:0000256" key="1">
    <source>
        <dbReference type="SAM" id="Phobius"/>
    </source>
</evidence>
<dbReference type="EMBL" id="JBHUEK010000010">
    <property type="protein sequence ID" value="MFD1778556.1"/>
    <property type="molecule type" value="Genomic_DNA"/>
</dbReference>
<dbReference type="RefSeq" id="WP_304216490.1">
    <property type="nucleotide sequence ID" value="NZ_JBHUEK010000010.1"/>
</dbReference>
<gene>
    <name evidence="2" type="ORF">ACFSFW_07740</name>
</gene>
<dbReference type="Proteomes" id="UP001597227">
    <property type="component" value="Unassembled WGS sequence"/>
</dbReference>
<keyword evidence="1" id="KW-0812">Transmembrane</keyword>
<feature type="transmembrane region" description="Helical" evidence="1">
    <location>
        <begin position="157"/>
        <end position="178"/>
    </location>
</feature>
<feature type="transmembrane region" description="Helical" evidence="1">
    <location>
        <begin position="132"/>
        <end position="151"/>
    </location>
</feature>
<keyword evidence="1" id="KW-0472">Membrane</keyword>
<proteinExistence type="predicted"/>